<accession>A0A0G2FMH1</accession>
<dbReference type="Proteomes" id="UP000034182">
    <property type="component" value="Unassembled WGS sequence"/>
</dbReference>
<protein>
    <submittedName>
        <fullName evidence="2">Uncharacterized protein</fullName>
    </submittedName>
</protein>
<proteinExistence type="predicted"/>
<dbReference type="AlphaFoldDB" id="A0A0G2FMH1"/>
<feature type="compositionally biased region" description="Basic and acidic residues" evidence="1">
    <location>
        <begin position="33"/>
        <end position="44"/>
    </location>
</feature>
<feature type="compositionally biased region" description="Low complexity" evidence="1">
    <location>
        <begin position="81"/>
        <end position="99"/>
    </location>
</feature>
<evidence type="ECO:0000313" key="3">
    <source>
        <dbReference type="Proteomes" id="UP000034182"/>
    </source>
</evidence>
<feature type="compositionally biased region" description="Basic residues" evidence="1">
    <location>
        <begin position="101"/>
        <end position="119"/>
    </location>
</feature>
<feature type="region of interest" description="Disordered" evidence="1">
    <location>
        <begin position="25"/>
        <end position="130"/>
    </location>
</feature>
<organism evidence="2 3">
    <name type="scientific">Diplodia seriata</name>
    <dbReference type="NCBI Taxonomy" id="420778"/>
    <lineage>
        <taxon>Eukaryota</taxon>
        <taxon>Fungi</taxon>
        <taxon>Dikarya</taxon>
        <taxon>Ascomycota</taxon>
        <taxon>Pezizomycotina</taxon>
        <taxon>Dothideomycetes</taxon>
        <taxon>Dothideomycetes incertae sedis</taxon>
        <taxon>Botryosphaeriales</taxon>
        <taxon>Botryosphaeriaceae</taxon>
        <taxon>Diplodia</taxon>
    </lineage>
</organism>
<name>A0A0G2FMH1_9PEZI</name>
<dbReference type="EMBL" id="LAQI01000401">
    <property type="protein sequence ID" value="KKY13153.1"/>
    <property type="molecule type" value="Genomic_DNA"/>
</dbReference>
<gene>
    <name evidence="2" type="ORF">UCDDS831_g09273</name>
</gene>
<evidence type="ECO:0000313" key="2">
    <source>
        <dbReference type="EMBL" id="KKY13153.1"/>
    </source>
</evidence>
<comment type="caution">
    <text evidence="2">The sequence shown here is derived from an EMBL/GenBank/DDBJ whole genome shotgun (WGS) entry which is preliminary data.</text>
</comment>
<sequence>MSANLEIEVITPNEFASSVEEGFAAVKEEEDSQERSNERGDMLQRLKRKAKGKGKAPLNELVEVSDDEGEEEGKHLPNDPPAARAPASASATAASPEVATPKRRAHEHKAKQKRKRQKRANVVEEEDPVD</sequence>
<feature type="compositionally biased region" description="Basic residues" evidence="1">
    <location>
        <begin position="45"/>
        <end position="54"/>
    </location>
</feature>
<reference evidence="2 3" key="1">
    <citation type="submission" date="2015-03" db="EMBL/GenBank/DDBJ databases">
        <authorList>
            <person name="Morales-Cruz A."/>
            <person name="Amrine K.C."/>
            <person name="Cantu D."/>
        </authorList>
    </citation>
    <scope>NUCLEOTIDE SEQUENCE [LARGE SCALE GENOMIC DNA]</scope>
    <source>
        <strain evidence="2">DS831</strain>
    </source>
</reference>
<reference evidence="2 3" key="2">
    <citation type="submission" date="2015-05" db="EMBL/GenBank/DDBJ databases">
        <title>Distinctive expansion of gene families associated with plant cell wall degradation and secondary metabolism in the genomes of grapevine trunk pathogens.</title>
        <authorList>
            <person name="Lawrence D.P."/>
            <person name="Travadon R."/>
            <person name="Rolshausen P.E."/>
            <person name="Baumgartner K."/>
        </authorList>
    </citation>
    <scope>NUCLEOTIDE SEQUENCE [LARGE SCALE GENOMIC DNA]</scope>
    <source>
        <strain evidence="2">DS831</strain>
    </source>
</reference>
<evidence type="ECO:0000256" key="1">
    <source>
        <dbReference type="SAM" id="MobiDB-lite"/>
    </source>
</evidence>